<proteinExistence type="predicted"/>
<dbReference type="Proteomes" id="UP001596174">
    <property type="component" value="Unassembled WGS sequence"/>
</dbReference>
<reference evidence="3" key="1">
    <citation type="journal article" date="2019" name="Int. J. Syst. Evol. Microbiol.">
        <title>The Global Catalogue of Microorganisms (GCM) 10K type strain sequencing project: providing services to taxonomists for standard genome sequencing and annotation.</title>
        <authorList>
            <consortium name="The Broad Institute Genomics Platform"/>
            <consortium name="The Broad Institute Genome Sequencing Center for Infectious Disease"/>
            <person name="Wu L."/>
            <person name="Ma J."/>
        </authorList>
    </citation>
    <scope>NUCLEOTIDE SEQUENCE [LARGE SCALE GENOMIC DNA]</scope>
    <source>
        <strain evidence="3">JCM 4816</strain>
    </source>
</reference>
<keyword evidence="1" id="KW-0472">Membrane</keyword>
<sequence>MITSWLYRTLPGPAWLRLAVLLTAAALLAWVLWEWGFAWAMREWGAPLEGDPVIGG</sequence>
<dbReference type="RefSeq" id="WP_380582527.1">
    <property type="nucleotide sequence ID" value="NZ_JBHSQJ010000040.1"/>
</dbReference>
<evidence type="ECO:0000256" key="1">
    <source>
        <dbReference type="SAM" id="Phobius"/>
    </source>
</evidence>
<comment type="caution">
    <text evidence="2">The sequence shown here is derived from an EMBL/GenBank/DDBJ whole genome shotgun (WGS) entry which is preliminary data.</text>
</comment>
<keyword evidence="3" id="KW-1185">Reference proteome</keyword>
<protein>
    <submittedName>
        <fullName evidence="2">Uncharacterized protein</fullName>
    </submittedName>
</protein>
<name>A0ABW1G0U9_9ACTN</name>
<accession>A0ABW1G0U9</accession>
<feature type="transmembrane region" description="Helical" evidence="1">
    <location>
        <begin position="14"/>
        <end position="33"/>
    </location>
</feature>
<keyword evidence="1" id="KW-0812">Transmembrane</keyword>
<evidence type="ECO:0000313" key="2">
    <source>
        <dbReference type="EMBL" id="MFC5907767.1"/>
    </source>
</evidence>
<gene>
    <name evidence="2" type="ORF">ACFP3V_11115</name>
</gene>
<keyword evidence="1" id="KW-1133">Transmembrane helix</keyword>
<dbReference type="EMBL" id="JBHSQJ010000040">
    <property type="protein sequence ID" value="MFC5907767.1"/>
    <property type="molecule type" value="Genomic_DNA"/>
</dbReference>
<evidence type="ECO:0000313" key="3">
    <source>
        <dbReference type="Proteomes" id="UP001596174"/>
    </source>
</evidence>
<organism evidence="2 3">
    <name type="scientific">Streptacidiphilus monticola</name>
    <dbReference type="NCBI Taxonomy" id="2161674"/>
    <lineage>
        <taxon>Bacteria</taxon>
        <taxon>Bacillati</taxon>
        <taxon>Actinomycetota</taxon>
        <taxon>Actinomycetes</taxon>
        <taxon>Kitasatosporales</taxon>
        <taxon>Streptomycetaceae</taxon>
        <taxon>Streptacidiphilus</taxon>
    </lineage>
</organism>